<proteinExistence type="predicted"/>
<protein>
    <recommendedName>
        <fullName evidence="6">Coiled-coil domain-containing protein 102A</fullName>
    </recommendedName>
</protein>
<feature type="region of interest" description="Disordered" evidence="3">
    <location>
        <begin position="532"/>
        <end position="562"/>
    </location>
</feature>
<gene>
    <name evidence="4" type="ORF">LSH36_362g02009</name>
</gene>
<feature type="compositionally biased region" description="Basic and acidic residues" evidence="3">
    <location>
        <begin position="167"/>
        <end position="176"/>
    </location>
</feature>
<evidence type="ECO:0000313" key="4">
    <source>
        <dbReference type="EMBL" id="KAK2151466.1"/>
    </source>
</evidence>
<dbReference type="EMBL" id="JAODUP010000362">
    <property type="protein sequence ID" value="KAK2151466.1"/>
    <property type="molecule type" value="Genomic_DNA"/>
</dbReference>
<keyword evidence="5" id="KW-1185">Reference proteome</keyword>
<accession>A0AAD9N1E0</accession>
<evidence type="ECO:0000256" key="1">
    <source>
        <dbReference type="ARBA" id="ARBA00023054"/>
    </source>
</evidence>
<feature type="coiled-coil region" evidence="2">
    <location>
        <begin position="105"/>
        <end position="153"/>
    </location>
</feature>
<keyword evidence="1 2" id="KW-0175">Coiled coil</keyword>
<dbReference type="AlphaFoldDB" id="A0AAD9N1E0"/>
<evidence type="ECO:0000256" key="2">
    <source>
        <dbReference type="SAM" id="Coils"/>
    </source>
</evidence>
<feature type="region of interest" description="Disordered" evidence="3">
    <location>
        <begin position="1"/>
        <end position="59"/>
    </location>
</feature>
<dbReference type="Gene3D" id="1.10.287.1490">
    <property type="match status" value="1"/>
</dbReference>
<name>A0AAD9N1E0_9ANNE</name>
<feature type="coiled-coil region" evidence="2">
    <location>
        <begin position="302"/>
        <end position="530"/>
    </location>
</feature>
<evidence type="ECO:0000256" key="3">
    <source>
        <dbReference type="SAM" id="MobiDB-lite"/>
    </source>
</evidence>
<dbReference type="PANTHER" id="PTHR46292">
    <property type="entry name" value="COILED-COIL DOMAIN-CONTAINING PROTEIN 102A"/>
    <property type="match status" value="1"/>
</dbReference>
<organism evidence="4 5">
    <name type="scientific">Paralvinella palmiformis</name>
    <dbReference type="NCBI Taxonomy" id="53620"/>
    <lineage>
        <taxon>Eukaryota</taxon>
        <taxon>Metazoa</taxon>
        <taxon>Spiralia</taxon>
        <taxon>Lophotrochozoa</taxon>
        <taxon>Annelida</taxon>
        <taxon>Polychaeta</taxon>
        <taxon>Sedentaria</taxon>
        <taxon>Canalipalpata</taxon>
        <taxon>Terebellida</taxon>
        <taxon>Terebelliformia</taxon>
        <taxon>Alvinellidae</taxon>
        <taxon>Paralvinella</taxon>
    </lineage>
</organism>
<feature type="compositionally biased region" description="Low complexity" evidence="3">
    <location>
        <begin position="240"/>
        <end position="249"/>
    </location>
</feature>
<feature type="compositionally biased region" description="Low complexity" evidence="3">
    <location>
        <begin position="532"/>
        <end position="547"/>
    </location>
</feature>
<dbReference type="PANTHER" id="PTHR46292:SF1">
    <property type="entry name" value="COILED-COIL DOMAIN-CONTAINING PROTEIN 102A"/>
    <property type="match status" value="1"/>
</dbReference>
<feature type="compositionally biased region" description="Basic and acidic residues" evidence="3">
    <location>
        <begin position="250"/>
        <end position="260"/>
    </location>
</feature>
<dbReference type="Proteomes" id="UP001208570">
    <property type="component" value="Unassembled WGS sequence"/>
</dbReference>
<evidence type="ECO:0000313" key="5">
    <source>
        <dbReference type="Proteomes" id="UP001208570"/>
    </source>
</evidence>
<comment type="caution">
    <text evidence="4">The sequence shown here is derived from an EMBL/GenBank/DDBJ whole genome shotgun (WGS) entry which is preliminary data.</text>
</comment>
<dbReference type="SUPFAM" id="SSF57997">
    <property type="entry name" value="Tropomyosin"/>
    <property type="match status" value="1"/>
</dbReference>
<evidence type="ECO:0008006" key="6">
    <source>
        <dbReference type="Google" id="ProtNLM"/>
    </source>
</evidence>
<feature type="region of interest" description="Disordered" evidence="3">
    <location>
        <begin position="157"/>
        <end position="267"/>
    </location>
</feature>
<reference evidence="4" key="1">
    <citation type="journal article" date="2023" name="Mol. Biol. Evol.">
        <title>Third-Generation Sequencing Reveals the Adaptive Role of the Epigenome in Three Deep-Sea Polychaetes.</title>
        <authorList>
            <person name="Perez M."/>
            <person name="Aroh O."/>
            <person name="Sun Y."/>
            <person name="Lan Y."/>
            <person name="Juniper S.K."/>
            <person name="Young C.R."/>
            <person name="Angers B."/>
            <person name="Qian P.Y."/>
        </authorList>
    </citation>
    <scope>NUCLEOTIDE SEQUENCE</scope>
    <source>
        <strain evidence="4">P08H-3</strain>
    </source>
</reference>
<feature type="compositionally biased region" description="Low complexity" evidence="3">
    <location>
        <begin position="195"/>
        <end position="216"/>
    </location>
</feature>
<sequence length="562" mass="64088">MSHSSQNPVIPPRPDVAYMSTSHGTTGRPPPPPQRTTSSSKTPVRKEPPPVPPHPDPEWIEREELRLRELEEARARATQMEKTMRWWSDCTANWREKWSKVRNERNKLRDECRHLRSKLETSVKECSGAKRERNELRQEVSNLKKLLDQFQSGSLSSQQQSTLCQESKSKSKEPHEASVCSSGSHKSGSDQDLQSTTANASATNSSLKQQDSLSSSNIASGNQEDFLSKLLSRKERDGESSSSSHSGTSKSERHVQKEGEVTSPADDTALQQKLTILQLKLDEIQKTLQNEREGKCEQQKSLENLQMELSALQSKHEELRQAKEEAMRELSAVRREHENQLGRVTSELAEESTRGDSMDRRVASLRRELERLQSENAQEWAKRERLETEKLALERENKKLKNEVESLEEELVKKTQQASTLIDSDLKTAQLELAEKTKELADLRHSYSKMKKAIQERNAELEHAKSRAEQYELDVKKLRTRIDELKQELGSAEDEADQQAHQVRKLQRSNDELQQQVENLSVQVQHLQTRLLRSNSSLSTHTVSLSSYDANDSMTEGGTDED</sequence>
<feature type="compositionally biased region" description="Low complexity" evidence="3">
    <location>
        <begin position="157"/>
        <end position="166"/>
    </location>
</feature>